<dbReference type="EMBL" id="JAQIOY010000004">
    <property type="protein sequence ID" value="MDA7425641.1"/>
    <property type="molecule type" value="Genomic_DNA"/>
</dbReference>
<name>A0ABT4XUN8_9RHOB</name>
<dbReference type="Proteomes" id="UP001210720">
    <property type="component" value="Unassembled WGS sequence"/>
</dbReference>
<gene>
    <name evidence="1" type="ORF">PFY00_12985</name>
</gene>
<sequence length="116" mass="12988">MADFHDEMLAIANGYIAHLKDALDLPVAGNADANDVQRKVLRDLNAFRTQEFPPLCSQPKGRDRDKIALARTHQLWGILQEAEADFNALLSTGDLIGKARRFSDLAARYSEVRRLP</sequence>
<keyword evidence="2" id="KW-1185">Reference proteome</keyword>
<dbReference type="RefSeq" id="WP_271432999.1">
    <property type="nucleotide sequence ID" value="NZ_JAQIOY010000004.1"/>
</dbReference>
<evidence type="ECO:0000313" key="2">
    <source>
        <dbReference type="Proteomes" id="UP001210720"/>
    </source>
</evidence>
<evidence type="ECO:0000313" key="1">
    <source>
        <dbReference type="EMBL" id="MDA7425641.1"/>
    </source>
</evidence>
<protein>
    <submittedName>
        <fullName evidence="1">Uncharacterized protein</fullName>
    </submittedName>
</protein>
<proteinExistence type="predicted"/>
<comment type="caution">
    <text evidence="1">The sequence shown here is derived from an EMBL/GenBank/DDBJ whole genome shotgun (WGS) entry which is preliminary data.</text>
</comment>
<reference evidence="1 2" key="1">
    <citation type="submission" date="2023-01" db="EMBL/GenBank/DDBJ databases">
        <title>Thalassococcus onchidii sp. nov., isolated from a marine invertebrate from the South China Sea.</title>
        <authorList>
            <person name="Xu S."/>
            <person name="Liu Z."/>
            <person name="Xu Y."/>
        </authorList>
    </citation>
    <scope>NUCLEOTIDE SEQUENCE [LARGE SCALE GENOMIC DNA]</scope>
    <source>
        <strain evidence="1 2">KCTC 32084</strain>
    </source>
</reference>
<organism evidence="1 2">
    <name type="scientific">Thalassococcus lentus</name>
    <dbReference type="NCBI Taxonomy" id="1210524"/>
    <lineage>
        <taxon>Bacteria</taxon>
        <taxon>Pseudomonadati</taxon>
        <taxon>Pseudomonadota</taxon>
        <taxon>Alphaproteobacteria</taxon>
        <taxon>Rhodobacterales</taxon>
        <taxon>Roseobacteraceae</taxon>
        <taxon>Thalassococcus</taxon>
    </lineage>
</organism>
<accession>A0ABT4XUN8</accession>